<sequence>MAQKNLKDRLAEKEEALQKAEEKKNFYAKRVAKLKDEVKNLKTERTLALLSERDLDLDDLELFADEIKSLKKASETSSEPSSSY</sequence>
<organism evidence="2">
    <name type="scientific">Streptococcus sp. KHUD_010</name>
    <dbReference type="NCBI Taxonomy" id="3157339"/>
    <lineage>
        <taxon>Bacteria</taxon>
        <taxon>Bacillati</taxon>
        <taxon>Bacillota</taxon>
        <taxon>Bacilli</taxon>
        <taxon>Lactobacillales</taxon>
        <taxon>Streptococcaceae</taxon>
        <taxon>Streptococcus</taxon>
    </lineage>
</organism>
<proteinExistence type="predicted"/>
<evidence type="ECO:0008006" key="3">
    <source>
        <dbReference type="Google" id="ProtNLM"/>
    </source>
</evidence>
<dbReference type="RefSeq" id="WP_049512525.1">
    <property type="nucleotide sequence ID" value="NZ_CP157941.1"/>
</dbReference>
<protein>
    <recommendedName>
        <fullName evidence="3">DUF3847 domain-containing protein</fullName>
    </recommendedName>
</protein>
<keyword evidence="1" id="KW-0175">Coiled coil</keyword>
<dbReference type="EMBL" id="CP157941">
    <property type="protein sequence ID" value="XBS56737.1"/>
    <property type="molecule type" value="Genomic_DNA"/>
</dbReference>
<dbReference type="AlphaFoldDB" id="A0AAU7PWG6"/>
<feature type="coiled-coil region" evidence="1">
    <location>
        <begin position="3"/>
        <end position="44"/>
    </location>
</feature>
<name>A0AAU7PWG6_9STRE</name>
<gene>
    <name evidence="2" type="ORF">ABKA15_06855</name>
</gene>
<reference evidence="2" key="1">
    <citation type="submission" date="2024-06" db="EMBL/GenBank/DDBJ databases">
        <title>Complete genome sequence of Streptococcus sp. KHUD_010.</title>
        <authorList>
            <person name="Lee J.-H."/>
            <person name="Moon J.-H."/>
        </authorList>
    </citation>
    <scope>NUCLEOTIDE SEQUENCE</scope>
    <source>
        <strain evidence="2">KHUD_010</strain>
    </source>
</reference>
<accession>A0AAU7PWG6</accession>
<evidence type="ECO:0000256" key="1">
    <source>
        <dbReference type="SAM" id="Coils"/>
    </source>
</evidence>
<evidence type="ECO:0000313" key="2">
    <source>
        <dbReference type="EMBL" id="XBS56737.1"/>
    </source>
</evidence>